<name>A0ABT0D709_9HYPH</name>
<feature type="region of interest" description="Disordered" evidence="1">
    <location>
        <begin position="115"/>
        <end position="145"/>
    </location>
</feature>
<organism evidence="2 3">
    <name type="scientific">Ancylobacter crimeensis</name>
    <dbReference type="NCBI Taxonomy" id="2579147"/>
    <lineage>
        <taxon>Bacteria</taxon>
        <taxon>Pseudomonadati</taxon>
        <taxon>Pseudomonadota</taxon>
        <taxon>Alphaproteobacteria</taxon>
        <taxon>Hyphomicrobiales</taxon>
        <taxon>Xanthobacteraceae</taxon>
        <taxon>Ancylobacter</taxon>
    </lineage>
</organism>
<evidence type="ECO:0000313" key="2">
    <source>
        <dbReference type="EMBL" id="MCK0195736.1"/>
    </source>
</evidence>
<comment type="caution">
    <text evidence="2">The sequence shown here is derived from an EMBL/GenBank/DDBJ whole genome shotgun (WGS) entry which is preliminary data.</text>
</comment>
<dbReference type="Proteomes" id="UP001203284">
    <property type="component" value="Unassembled WGS sequence"/>
</dbReference>
<keyword evidence="3" id="KW-1185">Reference proteome</keyword>
<proteinExistence type="predicted"/>
<protein>
    <submittedName>
        <fullName evidence="2">Uncharacterized protein</fullName>
    </submittedName>
</protein>
<feature type="compositionally biased region" description="Basic residues" evidence="1">
    <location>
        <begin position="135"/>
        <end position="145"/>
    </location>
</feature>
<evidence type="ECO:0000313" key="3">
    <source>
        <dbReference type="Proteomes" id="UP001203284"/>
    </source>
</evidence>
<evidence type="ECO:0000256" key="1">
    <source>
        <dbReference type="SAM" id="MobiDB-lite"/>
    </source>
</evidence>
<sequence length="145" mass="15455">MIRLDLSSEPKWLDLGHGLRLHILPVTTAIMVAARNDPVVETLPEGTSKEEQALIMAKAVARRVVTGWEGVGDADGDPVPVTPEGIDALLNIWPVFEAFQTRCLAPHLMLDAEKNASAPSQTGTSAGAKATAKPARARARTARRG</sequence>
<gene>
    <name evidence="2" type="ORF">MWN34_02305</name>
</gene>
<reference evidence="2 3" key="1">
    <citation type="submission" date="2022-04" db="EMBL/GenBank/DDBJ databases">
        <authorList>
            <person name="Grouzdev D.S."/>
            <person name="Pantiukh K.S."/>
            <person name="Krutkina M.S."/>
        </authorList>
    </citation>
    <scope>NUCLEOTIDE SEQUENCE [LARGE SCALE GENOMIC DNA]</scope>
    <source>
        <strain evidence="2 3">6x-1</strain>
    </source>
</reference>
<dbReference type="EMBL" id="JALKCH010000002">
    <property type="protein sequence ID" value="MCK0195736.1"/>
    <property type="molecule type" value="Genomic_DNA"/>
</dbReference>
<accession>A0ABT0D709</accession>
<dbReference type="RefSeq" id="WP_247026187.1">
    <property type="nucleotide sequence ID" value="NZ_JALKCH010000002.1"/>
</dbReference>